<sequence>MENQPANNISAPLAPRSPLIATLGMISLKYQVIDSICNVASTSAPADGQQASDVWKIFTLEKNGTMPKARSALRCLSVIQRRRRISYVTYTSGHNINCERVQAGKMTLCLTFAKNAQNEF</sequence>
<organism evidence="1 2">
    <name type="scientific">Rozella allomycis (strain CSF55)</name>
    <dbReference type="NCBI Taxonomy" id="988480"/>
    <lineage>
        <taxon>Eukaryota</taxon>
        <taxon>Fungi</taxon>
        <taxon>Fungi incertae sedis</taxon>
        <taxon>Cryptomycota</taxon>
        <taxon>Cryptomycota incertae sedis</taxon>
        <taxon>Rozella</taxon>
    </lineage>
</organism>
<dbReference type="EMBL" id="ML006526">
    <property type="protein sequence ID" value="RKP16457.1"/>
    <property type="molecule type" value="Genomic_DNA"/>
</dbReference>
<proteinExistence type="predicted"/>
<evidence type="ECO:0000313" key="2">
    <source>
        <dbReference type="Proteomes" id="UP000281549"/>
    </source>
</evidence>
<dbReference type="Proteomes" id="UP000281549">
    <property type="component" value="Unassembled WGS sequence"/>
</dbReference>
<protein>
    <submittedName>
        <fullName evidence="1">Uncharacterized protein</fullName>
    </submittedName>
</protein>
<accession>A0A4P9YB37</accession>
<dbReference type="AlphaFoldDB" id="A0A4P9YB37"/>
<name>A0A4P9YB37_ROZAC</name>
<reference evidence="2" key="1">
    <citation type="journal article" date="2018" name="Nat. Microbiol.">
        <title>Leveraging single-cell genomics to expand the fungal tree of life.</title>
        <authorList>
            <person name="Ahrendt S.R."/>
            <person name="Quandt C.A."/>
            <person name="Ciobanu D."/>
            <person name="Clum A."/>
            <person name="Salamov A."/>
            <person name="Andreopoulos B."/>
            <person name="Cheng J.F."/>
            <person name="Woyke T."/>
            <person name="Pelin A."/>
            <person name="Henrissat B."/>
            <person name="Reynolds N.K."/>
            <person name="Benny G.L."/>
            <person name="Smith M.E."/>
            <person name="James T.Y."/>
            <person name="Grigoriev I.V."/>
        </authorList>
    </citation>
    <scope>NUCLEOTIDE SEQUENCE [LARGE SCALE GENOMIC DNA]</scope>
    <source>
        <strain evidence="2">CSF55</strain>
    </source>
</reference>
<evidence type="ECO:0000313" key="1">
    <source>
        <dbReference type="EMBL" id="RKP16457.1"/>
    </source>
</evidence>
<gene>
    <name evidence="1" type="ORF">ROZALSC1DRAFT_25254</name>
</gene>